<accession>A0ABT3JZ97</accession>
<proteinExistence type="predicted"/>
<evidence type="ECO:0000313" key="3">
    <source>
        <dbReference type="Proteomes" id="UP001209922"/>
    </source>
</evidence>
<name>A0ABT3JZ97_9XANT</name>
<dbReference type="Pfam" id="PF14542">
    <property type="entry name" value="Acetyltransf_CG"/>
    <property type="match status" value="1"/>
</dbReference>
<feature type="domain" description="N-acetyltransferase" evidence="1">
    <location>
        <begin position="10"/>
        <end position="95"/>
    </location>
</feature>
<dbReference type="Proteomes" id="UP001209922">
    <property type="component" value="Unassembled WGS sequence"/>
</dbReference>
<dbReference type="PANTHER" id="PTHR31435:SF9">
    <property type="entry name" value="PROTEIN NATD1"/>
    <property type="match status" value="1"/>
</dbReference>
<organism evidence="2 3">
    <name type="scientific">Xanthomonas chitinilytica</name>
    <dbReference type="NCBI Taxonomy" id="2989819"/>
    <lineage>
        <taxon>Bacteria</taxon>
        <taxon>Pseudomonadati</taxon>
        <taxon>Pseudomonadota</taxon>
        <taxon>Gammaproteobacteria</taxon>
        <taxon>Lysobacterales</taxon>
        <taxon>Lysobacteraceae</taxon>
        <taxon>Xanthomonas</taxon>
    </lineage>
</organism>
<dbReference type="EMBL" id="JAPCHY010000014">
    <property type="protein sequence ID" value="MCW4473798.1"/>
    <property type="molecule type" value="Genomic_DNA"/>
</dbReference>
<gene>
    <name evidence="2" type="ORF">OK345_14960</name>
</gene>
<dbReference type="SUPFAM" id="SSF55729">
    <property type="entry name" value="Acyl-CoA N-acyltransferases (Nat)"/>
    <property type="match status" value="1"/>
</dbReference>
<dbReference type="InterPro" id="IPR031165">
    <property type="entry name" value="GNAT_YJDJ"/>
</dbReference>
<evidence type="ECO:0000313" key="2">
    <source>
        <dbReference type="EMBL" id="MCW4473798.1"/>
    </source>
</evidence>
<dbReference type="PROSITE" id="PS51729">
    <property type="entry name" value="GNAT_YJDJ"/>
    <property type="match status" value="1"/>
</dbReference>
<dbReference type="InterPro" id="IPR045057">
    <property type="entry name" value="Gcn5-rel_NAT"/>
</dbReference>
<keyword evidence="3" id="KW-1185">Reference proteome</keyword>
<protein>
    <submittedName>
        <fullName evidence="2">N-acetyltransferase</fullName>
    </submittedName>
</protein>
<dbReference type="PANTHER" id="PTHR31435">
    <property type="entry name" value="PROTEIN NATD1"/>
    <property type="match status" value="1"/>
</dbReference>
<sequence length="95" mass="10344">MTQFPPASIGHDARQQRFVAHVDGHEAFLEYRREPGRMTITHTEVPEAIGGRGVAGALTTAALEYARGHGLKVVPACAYAAAFLRRHGEYADLVE</sequence>
<evidence type="ECO:0000259" key="1">
    <source>
        <dbReference type="PROSITE" id="PS51729"/>
    </source>
</evidence>
<reference evidence="2 3" key="1">
    <citation type="submission" date="2022-10" db="EMBL/GenBank/DDBJ databases">
        <title>Xanthomonas sp. H13-6.</title>
        <authorList>
            <person name="Liu X."/>
            <person name="Deng Z."/>
            <person name="Jiang Y."/>
            <person name="Yu T."/>
            <person name="Ai J."/>
        </authorList>
    </citation>
    <scope>NUCLEOTIDE SEQUENCE [LARGE SCALE GENOMIC DNA]</scope>
    <source>
        <strain evidence="2 3">H13-6</strain>
    </source>
</reference>
<comment type="caution">
    <text evidence="2">The sequence shown here is derived from an EMBL/GenBank/DDBJ whole genome shotgun (WGS) entry which is preliminary data.</text>
</comment>
<dbReference type="InterPro" id="IPR016181">
    <property type="entry name" value="Acyl_CoA_acyltransferase"/>
</dbReference>
<dbReference type="RefSeq" id="WP_265128784.1">
    <property type="nucleotide sequence ID" value="NZ_JAPCHY010000014.1"/>
</dbReference>
<dbReference type="Gene3D" id="3.40.630.30">
    <property type="match status" value="1"/>
</dbReference>